<gene>
    <name evidence="2" type="ORF">H4W79_003714</name>
</gene>
<sequence>MTTRTVDFWFDPACPYTWLTSRWLLEAAKVRPLEVRWRIMSLSVLNEDRDDDPEGDPEGYLWIPVRICAAVLREHGQAALGDFYAALWADRGGDGKQWLNDPATALVDAGLPAELAEAGASDAHDDAVRASHSEGVALLGERTGTPIVAVSAPEDGAGAPVAFNGPVISRVPRGEEAGRLWDGALLMAGVPGFHELRGTPADPNPDVGGWDADPA</sequence>
<evidence type="ECO:0008006" key="4">
    <source>
        <dbReference type="Google" id="ProtNLM"/>
    </source>
</evidence>
<dbReference type="SUPFAM" id="SSF52833">
    <property type="entry name" value="Thioredoxin-like"/>
    <property type="match status" value="1"/>
</dbReference>
<dbReference type="EMBL" id="JADBDY010000001">
    <property type="protein sequence ID" value="MBE1459500.1"/>
    <property type="molecule type" value="Genomic_DNA"/>
</dbReference>
<accession>A0ABR9HKF7</accession>
<reference evidence="2 3" key="1">
    <citation type="submission" date="2020-10" db="EMBL/GenBank/DDBJ databases">
        <title>Sequencing the genomes of 1000 actinobacteria strains.</title>
        <authorList>
            <person name="Klenk H.-P."/>
        </authorList>
    </citation>
    <scope>NUCLEOTIDE SEQUENCE [LARGE SCALE GENOMIC DNA]</scope>
    <source>
        <strain evidence="2 3">DSM 45157</strain>
    </source>
</reference>
<feature type="region of interest" description="Disordered" evidence="1">
    <location>
        <begin position="196"/>
        <end position="215"/>
    </location>
</feature>
<dbReference type="InterPro" id="IPR053977">
    <property type="entry name" value="Rv2466c-like"/>
</dbReference>
<proteinExistence type="predicted"/>
<dbReference type="InterPro" id="IPR036249">
    <property type="entry name" value="Thioredoxin-like_sf"/>
</dbReference>
<evidence type="ECO:0000313" key="2">
    <source>
        <dbReference type="EMBL" id="MBE1459500.1"/>
    </source>
</evidence>
<dbReference type="Pfam" id="PF22234">
    <property type="entry name" value="Rv2466c-like"/>
    <property type="match status" value="1"/>
</dbReference>
<comment type="caution">
    <text evidence="2">The sequence shown here is derived from an EMBL/GenBank/DDBJ whole genome shotgun (WGS) entry which is preliminary data.</text>
</comment>
<dbReference type="Proteomes" id="UP000598217">
    <property type="component" value="Unassembled WGS sequence"/>
</dbReference>
<evidence type="ECO:0000256" key="1">
    <source>
        <dbReference type="SAM" id="MobiDB-lite"/>
    </source>
</evidence>
<dbReference type="Gene3D" id="3.40.30.10">
    <property type="entry name" value="Glutaredoxin"/>
    <property type="match status" value="1"/>
</dbReference>
<name>A0ABR9HKF7_9ACTN</name>
<organism evidence="2 3">
    <name type="scientific">Nocardiopsis terrae</name>
    <dbReference type="NCBI Taxonomy" id="372655"/>
    <lineage>
        <taxon>Bacteria</taxon>
        <taxon>Bacillati</taxon>
        <taxon>Actinomycetota</taxon>
        <taxon>Actinomycetes</taxon>
        <taxon>Streptosporangiales</taxon>
        <taxon>Nocardiopsidaceae</taxon>
        <taxon>Nocardiopsis</taxon>
    </lineage>
</organism>
<keyword evidence="3" id="KW-1185">Reference proteome</keyword>
<dbReference type="RefSeq" id="WP_191275114.1">
    <property type="nucleotide sequence ID" value="NZ_BMXJ01000008.1"/>
</dbReference>
<protein>
    <recommendedName>
        <fullName evidence="4">DSBA-like thioredoxin domain-containing protein</fullName>
    </recommendedName>
</protein>
<evidence type="ECO:0000313" key="3">
    <source>
        <dbReference type="Proteomes" id="UP000598217"/>
    </source>
</evidence>